<dbReference type="NCBIfam" id="NF010480">
    <property type="entry name" value="PRK13905.1"/>
    <property type="match status" value="1"/>
</dbReference>
<dbReference type="SUPFAM" id="SSF56176">
    <property type="entry name" value="FAD-binding/transporter-associated domain-like"/>
    <property type="match status" value="1"/>
</dbReference>
<evidence type="ECO:0000256" key="1">
    <source>
        <dbReference type="ARBA" id="ARBA00001974"/>
    </source>
</evidence>
<dbReference type="Pfam" id="PF01565">
    <property type="entry name" value="FAD_binding_4"/>
    <property type="match status" value="1"/>
</dbReference>
<dbReference type="PROSITE" id="PS51387">
    <property type="entry name" value="FAD_PCMH"/>
    <property type="match status" value="1"/>
</dbReference>
<dbReference type="PANTHER" id="PTHR21071">
    <property type="entry name" value="UDP-N-ACETYLENOLPYRUVOYLGLUCOSAMINE REDUCTASE"/>
    <property type="match status" value="1"/>
</dbReference>
<evidence type="ECO:0000256" key="2">
    <source>
        <dbReference type="ARBA" id="ARBA00003921"/>
    </source>
</evidence>
<evidence type="ECO:0000256" key="3">
    <source>
        <dbReference type="ARBA" id="ARBA00004496"/>
    </source>
</evidence>
<dbReference type="AlphaFoldDB" id="A0A7C4QQU2"/>
<dbReference type="GO" id="GO:0051301">
    <property type="term" value="P:cell division"/>
    <property type="evidence" value="ECO:0007669"/>
    <property type="project" value="UniProtKB-KW"/>
</dbReference>
<comment type="similarity">
    <text evidence="19">Belongs to the MurB family.</text>
</comment>
<keyword evidence="15 19" id="KW-0131">Cell cycle</keyword>
<dbReference type="EC" id="1.3.1.98" evidence="5 19"/>
<evidence type="ECO:0000256" key="13">
    <source>
        <dbReference type="ARBA" id="ARBA00022984"/>
    </source>
</evidence>
<evidence type="ECO:0000256" key="17">
    <source>
        <dbReference type="ARBA" id="ARBA00031026"/>
    </source>
</evidence>
<feature type="domain" description="FAD-binding PCMH-type" evidence="20">
    <location>
        <begin position="24"/>
        <end position="189"/>
    </location>
</feature>
<dbReference type="PANTHER" id="PTHR21071:SF4">
    <property type="entry name" value="UDP-N-ACETYLENOLPYRUVOYLGLUCOSAMINE REDUCTASE"/>
    <property type="match status" value="1"/>
</dbReference>
<dbReference type="InterPro" id="IPR036635">
    <property type="entry name" value="MurB_C_sf"/>
</dbReference>
<evidence type="ECO:0000256" key="18">
    <source>
        <dbReference type="ARBA" id="ARBA00048914"/>
    </source>
</evidence>
<sequence length="292" mass="31598">MHSLDEFSEILLRDEPLAPYTWLKVGGPAQFFLTPRNVDELVRLVQVCCEQQIPIHILGGGSNLLVRDEGVGGAVIRLTHPAFARISGTGPRLTAGSGALLSHVISEAVRRGLAGLEVLAGIPGTVGGAVHGNAGGRHGDIGSLVRQITVLNARGEQFVRKEDELVFAYRQSSLDELLILDVEFELQPEDPDTIAQRLRKIWVTKKATQPLSSQSAGCIFKNPRGQSAGELIEKAGLKGTRIGGAEVSERHANFIVTQPGATSSDVLRLMDLIRSKVSEQFGVHLEPELRIW</sequence>
<evidence type="ECO:0000259" key="20">
    <source>
        <dbReference type="PROSITE" id="PS51387"/>
    </source>
</evidence>
<comment type="function">
    <text evidence="2 19">Cell wall formation.</text>
</comment>
<keyword evidence="16 19" id="KW-0961">Cell wall biogenesis/degradation</keyword>
<evidence type="ECO:0000256" key="5">
    <source>
        <dbReference type="ARBA" id="ARBA00012518"/>
    </source>
</evidence>
<proteinExistence type="inferred from homology"/>
<keyword evidence="8 19" id="KW-0132">Cell division</keyword>
<dbReference type="GO" id="GO:0008762">
    <property type="term" value="F:UDP-N-acetylmuramate dehydrogenase activity"/>
    <property type="evidence" value="ECO:0007669"/>
    <property type="project" value="UniProtKB-UniRule"/>
</dbReference>
<dbReference type="InterPro" id="IPR016166">
    <property type="entry name" value="FAD-bd_PCMH"/>
</dbReference>
<keyword evidence="9 19" id="KW-0285">Flavoprotein</keyword>
<comment type="cofactor">
    <cofactor evidence="1 19">
        <name>FAD</name>
        <dbReference type="ChEBI" id="CHEBI:57692"/>
    </cofactor>
</comment>
<dbReference type="InterPro" id="IPR016169">
    <property type="entry name" value="FAD-bd_PCMH_sub2"/>
</dbReference>
<keyword evidence="11 19" id="KW-0521">NADP</keyword>
<dbReference type="EMBL" id="DSVQ01000012">
    <property type="protein sequence ID" value="HGT39148.1"/>
    <property type="molecule type" value="Genomic_DNA"/>
</dbReference>
<evidence type="ECO:0000256" key="7">
    <source>
        <dbReference type="ARBA" id="ARBA00022490"/>
    </source>
</evidence>
<evidence type="ECO:0000256" key="16">
    <source>
        <dbReference type="ARBA" id="ARBA00023316"/>
    </source>
</evidence>
<dbReference type="Gene3D" id="3.30.43.10">
    <property type="entry name" value="Uridine Diphospho-n-acetylenolpyruvylglucosamine Reductase, domain 2"/>
    <property type="match status" value="1"/>
</dbReference>
<evidence type="ECO:0000256" key="8">
    <source>
        <dbReference type="ARBA" id="ARBA00022618"/>
    </source>
</evidence>
<organism evidence="21">
    <name type="scientific">Schlesneria paludicola</name>
    <dbReference type="NCBI Taxonomy" id="360056"/>
    <lineage>
        <taxon>Bacteria</taxon>
        <taxon>Pseudomonadati</taxon>
        <taxon>Planctomycetota</taxon>
        <taxon>Planctomycetia</taxon>
        <taxon>Planctomycetales</taxon>
        <taxon>Planctomycetaceae</taxon>
        <taxon>Schlesneria</taxon>
    </lineage>
</organism>
<dbReference type="GO" id="GO:0071949">
    <property type="term" value="F:FAD binding"/>
    <property type="evidence" value="ECO:0007669"/>
    <property type="project" value="InterPro"/>
</dbReference>
<evidence type="ECO:0000256" key="15">
    <source>
        <dbReference type="ARBA" id="ARBA00023306"/>
    </source>
</evidence>
<accession>A0A7C4QQU2</accession>
<feature type="active site" evidence="19">
    <location>
        <position position="288"/>
    </location>
</feature>
<feature type="active site" evidence="19">
    <location>
        <position position="170"/>
    </location>
</feature>
<evidence type="ECO:0000256" key="10">
    <source>
        <dbReference type="ARBA" id="ARBA00022827"/>
    </source>
</evidence>
<comment type="subcellular location">
    <subcellularLocation>
        <location evidence="3 19">Cytoplasm</location>
    </subcellularLocation>
</comment>
<dbReference type="InterPro" id="IPR003170">
    <property type="entry name" value="MurB"/>
</dbReference>
<evidence type="ECO:0000256" key="9">
    <source>
        <dbReference type="ARBA" id="ARBA00022630"/>
    </source>
</evidence>
<keyword evidence="12 19" id="KW-0133">Cell shape</keyword>
<dbReference type="InterPro" id="IPR011601">
    <property type="entry name" value="MurB_C"/>
</dbReference>
<dbReference type="GO" id="GO:0071555">
    <property type="term" value="P:cell wall organization"/>
    <property type="evidence" value="ECO:0007669"/>
    <property type="project" value="UniProtKB-KW"/>
</dbReference>
<keyword evidence="7 19" id="KW-0963">Cytoplasm</keyword>
<evidence type="ECO:0000256" key="11">
    <source>
        <dbReference type="ARBA" id="ARBA00022857"/>
    </source>
</evidence>
<dbReference type="GO" id="GO:0009252">
    <property type="term" value="P:peptidoglycan biosynthetic process"/>
    <property type="evidence" value="ECO:0007669"/>
    <property type="project" value="UniProtKB-UniRule"/>
</dbReference>
<evidence type="ECO:0000256" key="6">
    <source>
        <dbReference type="ARBA" id="ARBA00015188"/>
    </source>
</evidence>
<dbReference type="Gene3D" id="3.30.465.10">
    <property type="match status" value="1"/>
</dbReference>
<dbReference type="InterPro" id="IPR036318">
    <property type="entry name" value="FAD-bd_PCMH-like_sf"/>
</dbReference>
<dbReference type="GO" id="GO:0008360">
    <property type="term" value="P:regulation of cell shape"/>
    <property type="evidence" value="ECO:0007669"/>
    <property type="project" value="UniProtKB-KW"/>
</dbReference>
<comment type="caution">
    <text evidence="21">The sequence shown here is derived from an EMBL/GenBank/DDBJ whole genome shotgun (WGS) entry which is preliminary data.</text>
</comment>
<evidence type="ECO:0000313" key="21">
    <source>
        <dbReference type="EMBL" id="HGT39148.1"/>
    </source>
</evidence>
<dbReference type="InterPro" id="IPR016167">
    <property type="entry name" value="FAD-bd_PCMH_sub1"/>
</dbReference>
<dbReference type="Gene3D" id="3.90.78.10">
    <property type="entry name" value="UDP-N-acetylenolpyruvoylglucosamine reductase, C-terminal domain"/>
    <property type="match status" value="1"/>
</dbReference>
<keyword evidence="13 19" id="KW-0573">Peptidoglycan synthesis</keyword>
<dbReference type="SUPFAM" id="SSF56194">
    <property type="entry name" value="Uridine diphospho-N-Acetylenolpyruvylglucosamine reductase, MurB, C-terminal domain"/>
    <property type="match status" value="1"/>
</dbReference>
<feature type="active site" description="Proton donor" evidence="19">
    <location>
        <position position="218"/>
    </location>
</feature>
<comment type="pathway">
    <text evidence="4 19">Cell wall biogenesis; peptidoglycan biosynthesis.</text>
</comment>
<keyword evidence="14 19" id="KW-0560">Oxidoreductase</keyword>
<name>A0A7C4QQU2_9PLAN</name>
<comment type="catalytic activity">
    <reaction evidence="18 19">
        <text>UDP-N-acetyl-alpha-D-muramate + NADP(+) = UDP-N-acetyl-3-O-(1-carboxyvinyl)-alpha-D-glucosamine + NADPH + H(+)</text>
        <dbReference type="Rhea" id="RHEA:12248"/>
        <dbReference type="ChEBI" id="CHEBI:15378"/>
        <dbReference type="ChEBI" id="CHEBI:57783"/>
        <dbReference type="ChEBI" id="CHEBI:58349"/>
        <dbReference type="ChEBI" id="CHEBI:68483"/>
        <dbReference type="ChEBI" id="CHEBI:70757"/>
        <dbReference type="EC" id="1.3.1.98"/>
    </reaction>
</comment>
<dbReference type="UniPathway" id="UPA00219"/>
<keyword evidence="10 19" id="KW-0274">FAD</keyword>
<dbReference type="GO" id="GO:0005829">
    <property type="term" value="C:cytosol"/>
    <property type="evidence" value="ECO:0007669"/>
    <property type="project" value="TreeGrafter"/>
</dbReference>
<protein>
    <recommendedName>
        <fullName evidence="6 19">UDP-N-acetylenolpyruvoylglucosamine reductase</fullName>
        <ecNumber evidence="5 19">1.3.1.98</ecNumber>
    </recommendedName>
    <alternativeName>
        <fullName evidence="17 19">UDP-N-acetylmuramate dehydrogenase</fullName>
    </alternativeName>
</protein>
<gene>
    <name evidence="19 21" type="primary">murB</name>
    <name evidence="21" type="ORF">ENS64_07775</name>
</gene>
<evidence type="ECO:0000256" key="12">
    <source>
        <dbReference type="ARBA" id="ARBA00022960"/>
    </source>
</evidence>
<dbReference type="NCBIfam" id="TIGR00179">
    <property type="entry name" value="murB"/>
    <property type="match status" value="1"/>
</dbReference>
<evidence type="ECO:0000256" key="14">
    <source>
        <dbReference type="ARBA" id="ARBA00023002"/>
    </source>
</evidence>
<dbReference type="InterPro" id="IPR006094">
    <property type="entry name" value="Oxid_FAD_bind_N"/>
</dbReference>
<evidence type="ECO:0000256" key="19">
    <source>
        <dbReference type="HAMAP-Rule" id="MF_00037"/>
    </source>
</evidence>
<dbReference type="HAMAP" id="MF_00037">
    <property type="entry name" value="MurB"/>
    <property type="match status" value="1"/>
</dbReference>
<reference evidence="21" key="1">
    <citation type="journal article" date="2020" name="mSystems">
        <title>Genome- and Community-Level Interaction Insights into Carbon Utilization and Element Cycling Functions of Hydrothermarchaeota in Hydrothermal Sediment.</title>
        <authorList>
            <person name="Zhou Z."/>
            <person name="Liu Y."/>
            <person name="Xu W."/>
            <person name="Pan J."/>
            <person name="Luo Z.H."/>
            <person name="Li M."/>
        </authorList>
    </citation>
    <scope>NUCLEOTIDE SEQUENCE [LARGE SCALE GENOMIC DNA]</scope>
    <source>
        <strain evidence="21">SpSt-508</strain>
    </source>
</reference>
<evidence type="ECO:0000256" key="4">
    <source>
        <dbReference type="ARBA" id="ARBA00004752"/>
    </source>
</evidence>
<dbReference type="Pfam" id="PF02873">
    <property type="entry name" value="MurB_C"/>
    <property type="match status" value="1"/>
</dbReference>